<feature type="region of interest" description="Disordered" evidence="1">
    <location>
        <begin position="326"/>
        <end position="418"/>
    </location>
</feature>
<dbReference type="AlphaFoldDB" id="A0A8H3H9I3"/>
<feature type="compositionally biased region" description="Basic and acidic residues" evidence="1">
    <location>
        <begin position="476"/>
        <end position="495"/>
    </location>
</feature>
<dbReference type="EMBL" id="CAJMWZ010004409">
    <property type="protein sequence ID" value="CAE6489432.1"/>
    <property type="molecule type" value="Genomic_DNA"/>
</dbReference>
<organism evidence="2 3">
    <name type="scientific">Rhizoctonia solani</name>
    <dbReference type="NCBI Taxonomy" id="456999"/>
    <lineage>
        <taxon>Eukaryota</taxon>
        <taxon>Fungi</taxon>
        <taxon>Dikarya</taxon>
        <taxon>Basidiomycota</taxon>
        <taxon>Agaricomycotina</taxon>
        <taxon>Agaricomycetes</taxon>
        <taxon>Cantharellales</taxon>
        <taxon>Ceratobasidiaceae</taxon>
        <taxon>Rhizoctonia</taxon>
    </lineage>
</organism>
<feature type="region of interest" description="Disordered" evidence="1">
    <location>
        <begin position="174"/>
        <end position="194"/>
    </location>
</feature>
<feature type="region of interest" description="Disordered" evidence="1">
    <location>
        <begin position="442"/>
        <end position="505"/>
    </location>
</feature>
<dbReference type="Proteomes" id="UP000663850">
    <property type="component" value="Unassembled WGS sequence"/>
</dbReference>
<evidence type="ECO:0000313" key="2">
    <source>
        <dbReference type="EMBL" id="CAE6489432.1"/>
    </source>
</evidence>
<name>A0A8H3H9I3_9AGAM</name>
<proteinExistence type="predicted"/>
<feature type="compositionally biased region" description="Basic and acidic residues" evidence="1">
    <location>
        <begin position="442"/>
        <end position="453"/>
    </location>
</feature>
<evidence type="ECO:0000313" key="3">
    <source>
        <dbReference type="Proteomes" id="UP000663850"/>
    </source>
</evidence>
<reference evidence="2" key="1">
    <citation type="submission" date="2021-01" db="EMBL/GenBank/DDBJ databases">
        <authorList>
            <person name="Kaushik A."/>
        </authorList>
    </citation>
    <scope>NUCLEOTIDE SEQUENCE</scope>
    <source>
        <strain evidence="2">Type strain: AG8-Rh-89/</strain>
    </source>
</reference>
<gene>
    <name evidence="2" type="ORF">RDB_LOCUS82997</name>
</gene>
<evidence type="ECO:0000256" key="1">
    <source>
        <dbReference type="SAM" id="MobiDB-lite"/>
    </source>
</evidence>
<comment type="caution">
    <text evidence="2">The sequence shown here is derived from an EMBL/GenBank/DDBJ whole genome shotgun (WGS) entry which is preliminary data.</text>
</comment>
<protein>
    <submittedName>
        <fullName evidence="2">Uncharacterized protein</fullName>
    </submittedName>
</protein>
<feature type="region of interest" description="Disordered" evidence="1">
    <location>
        <begin position="212"/>
        <end position="233"/>
    </location>
</feature>
<accession>A0A8H3H9I3</accession>
<sequence>MSIHDHLFCLCIDSLSSGNNTESASAHTHSETAAEHEVTDGWVTPTLDGNEISLGRIFELLSRLHEFQLLSLAQLCEYIFRVIEWYKTATGPAATEAVTGIRSLLSSCCPNPRCSPWENEIVSFCKWVDTRSRLDEYQDNANAGGADEAKMQHVVANPEDIMINHSGPSIATSSNLISSLGTRPSDDGHGSACRNKLNGLTEVHDCQEGEMDETAGNNIGKPPQTPGASRPESPADAFLEEKQVLMTLPKGMEHRTMSSINPGSVRGTQAFEIFRDTKAVAAPAATPKITPCQPPANGIKLATPTLTQRILVNEVMATALNVASTASAVAATPPGKIPTPSKQETADGASHVHVLSQGLSPKPQPLPPSTLRSSQTGLPGSPLQASVASSIPPPSAPASSDTNAPVSVPAPGDLLADRDGLTSEVPLSAQITLAELRSEEQLNKELEEAREAEGPEEIEEAEKMTEKATKKKAKKERQAREKAREKAIKKQAEKEKEEEEEKERLKKQELIKIWRDMQLGSTP</sequence>